<name>A0A428U3E1_9HYPO</name>
<evidence type="ECO:0000313" key="1">
    <source>
        <dbReference type="EMBL" id="RSM08840.1"/>
    </source>
</evidence>
<accession>A0A428U3E1</accession>
<dbReference type="Proteomes" id="UP000288429">
    <property type="component" value="Unassembled WGS sequence"/>
</dbReference>
<comment type="caution">
    <text evidence="1">The sequence shown here is derived from an EMBL/GenBank/DDBJ whole genome shotgun (WGS) entry which is preliminary data.</text>
</comment>
<sequence>MYLLEVCPATSATLVTPGSCLAACLAEKKLLFLHLTGSKGKKNRKKESDDGQMEIRFENGKESHESLKKVILSAYHMQKGLPSAFARA</sequence>
<reference evidence="1 2" key="1">
    <citation type="submission" date="2017-06" db="EMBL/GenBank/DDBJ databases">
        <title>Cmopartive genomic analysis of Ambrosia Fusariam Clade fungi.</title>
        <authorList>
            <person name="Stajich J.E."/>
            <person name="Carrillo J."/>
            <person name="Kijimoto T."/>
            <person name="Eskalen A."/>
            <person name="O'Donnell K."/>
            <person name="Kasson M."/>
        </authorList>
    </citation>
    <scope>NUCLEOTIDE SEQUENCE [LARGE SCALE GENOMIC DNA]</scope>
    <source>
        <strain evidence="1 2">NRRL 20438</strain>
    </source>
</reference>
<proteinExistence type="predicted"/>
<keyword evidence="2" id="KW-1185">Reference proteome</keyword>
<protein>
    <submittedName>
        <fullName evidence="1">Uncharacterized protein</fullName>
    </submittedName>
</protein>
<organism evidence="1 2">
    <name type="scientific">Fusarium ambrosium</name>
    <dbReference type="NCBI Taxonomy" id="131363"/>
    <lineage>
        <taxon>Eukaryota</taxon>
        <taxon>Fungi</taxon>
        <taxon>Dikarya</taxon>
        <taxon>Ascomycota</taxon>
        <taxon>Pezizomycotina</taxon>
        <taxon>Sordariomycetes</taxon>
        <taxon>Hypocreomycetidae</taxon>
        <taxon>Hypocreales</taxon>
        <taxon>Nectriaceae</taxon>
        <taxon>Fusarium</taxon>
        <taxon>Fusarium solani species complex</taxon>
    </lineage>
</organism>
<dbReference type="EMBL" id="NIZV01000102">
    <property type="protein sequence ID" value="RSM08840.1"/>
    <property type="molecule type" value="Genomic_DNA"/>
</dbReference>
<dbReference type="AlphaFoldDB" id="A0A428U3E1"/>
<gene>
    <name evidence="1" type="ORF">CDV31_007979</name>
</gene>
<evidence type="ECO:0000313" key="2">
    <source>
        <dbReference type="Proteomes" id="UP000288429"/>
    </source>
</evidence>